<dbReference type="InterPro" id="IPR011008">
    <property type="entry name" value="Dimeric_a/b-barrel"/>
</dbReference>
<keyword evidence="3" id="KW-1185">Reference proteome</keyword>
<evidence type="ECO:0000313" key="2">
    <source>
        <dbReference type="EMBL" id="KAG9240205.1"/>
    </source>
</evidence>
<evidence type="ECO:0000259" key="1">
    <source>
        <dbReference type="PROSITE" id="PS51725"/>
    </source>
</evidence>
<organism evidence="2 3">
    <name type="scientific">Calycina marina</name>
    <dbReference type="NCBI Taxonomy" id="1763456"/>
    <lineage>
        <taxon>Eukaryota</taxon>
        <taxon>Fungi</taxon>
        <taxon>Dikarya</taxon>
        <taxon>Ascomycota</taxon>
        <taxon>Pezizomycotina</taxon>
        <taxon>Leotiomycetes</taxon>
        <taxon>Helotiales</taxon>
        <taxon>Pezizellaceae</taxon>
        <taxon>Calycina</taxon>
    </lineage>
</organism>
<dbReference type="SUPFAM" id="SSF54909">
    <property type="entry name" value="Dimeric alpha+beta barrel"/>
    <property type="match status" value="1"/>
</dbReference>
<dbReference type="AlphaFoldDB" id="A0A9P7YUV8"/>
<feature type="domain" description="ABM" evidence="1">
    <location>
        <begin position="4"/>
        <end position="94"/>
    </location>
</feature>
<dbReference type="PROSITE" id="PS51725">
    <property type="entry name" value="ABM"/>
    <property type="match status" value="1"/>
</dbReference>
<name>A0A9P7YUV8_9HELO</name>
<gene>
    <name evidence="2" type="ORF">BJ878DRAFT_527527</name>
</gene>
<accession>A0A9P7YUV8</accession>
<sequence>MSQVDLIAVITVKPGKAERVVELLKELAVFVKENEPETLRYHINLDSKKDQIIMLETYASKAAMGAHGQSKEFKAFQQKLADEDLVGGPMELKATKAMGGFESRL</sequence>
<protein>
    <recommendedName>
        <fullName evidence="1">ABM domain-containing protein</fullName>
    </recommendedName>
</protein>
<dbReference type="PANTHER" id="PTHR40624:SF1">
    <property type="entry name" value="BIOSYNTHESIS MONOOXYGENASE, PUTATIVE (AFU_ORTHOLOGUE AFUA_1G12025)-RELATED"/>
    <property type="match status" value="1"/>
</dbReference>
<dbReference type="Proteomes" id="UP000887226">
    <property type="component" value="Unassembled WGS sequence"/>
</dbReference>
<evidence type="ECO:0000313" key="3">
    <source>
        <dbReference type="Proteomes" id="UP000887226"/>
    </source>
</evidence>
<proteinExistence type="predicted"/>
<dbReference type="PANTHER" id="PTHR40624">
    <property type="entry name" value="BIOSYNTHESIS MONOOXYGENASE, PUTATIVE (AFU_ORTHOLOGUE AFUA_1G12025)-RELATED"/>
    <property type="match status" value="1"/>
</dbReference>
<comment type="caution">
    <text evidence="2">The sequence shown here is derived from an EMBL/GenBank/DDBJ whole genome shotgun (WGS) entry which is preliminary data.</text>
</comment>
<dbReference type="Gene3D" id="3.30.70.100">
    <property type="match status" value="1"/>
</dbReference>
<dbReference type="OrthoDB" id="10011777at2759"/>
<dbReference type="InterPro" id="IPR007138">
    <property type="entry name" value="ABM_dom"/>
</dbReference>
<dbReference type="Pfam" id="PF03992">
    <property type="entry name" value="ABM"/>
    <property type="match status" value="1"/>
</dbReference>
<reference evidence="2" key="1">
    <citation type="journal article" date="2021" name="IMA Fungus">
        <title>Genomic characterization of three marine fungi, including Emericellopsis atlantica sp. nov. with signatures of a generalist lifestyle and marine biomass degradation.</title>
        <authorList>
            <person name="Hagestad O.C."/>
            <person name="Hou L."/>
            <person name="Andersen J.H."/>
            <person name="Hansen E.H."/>
            <person name="Altermark B."/>
            <person name="Li C."/>
            <person name="Kuhnert E."/>
            <person name="Cox R.J."/>
            <person name="Crous P.W."/>
            <person name="Spatafora J.W."/>
            <person name="Lail K."/>
            <person name="Amirebrahimi M."/>
            <person name="Lipzen A."/>
            <person name="Pangilinan J."/>
            <person name="Andreopoulos W."/>
            <person name="Hayes R.D."/>
            <person name="Ng V."/>
            <person name="Grigoriev I.V."/>
            <person name="Jackson S.A."/>
            <person name="Sutton T.D.S."/>
            <person name="Dobson A.D.W."/>
            <person name="Rama T."/>
        </authorList>
    </citation>
    <scope>NUCLEOTIDE SEQUENCE</scope>
    <source>
        <strain evidence="2">TRa3180A</strain>
    </source>
</reference>
<dbReference type="EMBL" id="MU254540">
    <property type="protein sequence ID" value="KAG9240205.1"/>
    <property type="molecule type" value="Genomic_DNA"/>
</dbReference>